<evidence type="ECO:0000313" key="2">
    <source>
        <dbReference type="EMBL" id="QDK01147.1"/>
    </source>
</evidence>
<dbReference type="KEGG" id="vg:60336888"/>
<keyword evidence="1" id="KW-1133">Transmembrane helix</keyword>
<sequence>MSEYLDASGLTDAGLTDGFLDLDELDLPRSTEPQCGHPPVACAAECRRVHTAEGVSAGIPRTAPPSAGHSIALFWLVTISSLISMAAVLALAVFA</sequence>
<dbReference type="EMBL" id="MN096355">
    <property type="protein sequence ID" value="QDK01147.1"/>
    <property type="molecule type" value="Genomic_DNA"/>
</dbReference>
<keyword evidence="3" id="KW-1185">Reference proteome</keyword>
<keyword evidence="1" id="KW-0812">Transmembrane</keyword>
<organism evidence="2 3">
    <name type="scientific">Mycobacterium phage Purky</name>
    <dbReference type="NCBI Taxonomy" id="2593351"/>
    <lineage>
        <taxon>Viruses</taxon>
        <taxon>Duplodnaviria</taxon>
        <taxon>Heunggongvirae</taxon>
        <taxon>Uroviricota</taxon>
        <taxon>Caudoviricetes</taxon>
        <taxon>Pclasvirinae</taxon>
        <taxon>Purkyvirus</taxon>
        <taxon>Purkyvirus purky</taxon>
    </lineage>
</organism>
<dbReference type="GeneID" id="60336888"/>
<feature type="transmembrane region" description="Helical" evidence="1">
    <location>
        <begin position="72"/>
        <end position="94"/>
    </location>
</feature>
<dbReference type="Proteomes" id="UP000320930">
    <property type="component" value="Segment"/>
</dbReference>
<evidence type="ECO:0000256" key="1">
    <source>
        <dbReference type="SAM" id="Phobius"/>
    </source>
</evidence>
<reference evidence="2 3" key="1">
    <citation type="submission" date="2019-06" db="EMBL/GenBank/DDBJ databases">
        <authorList>
            <person name="English H.B."/>
            <person name="Hanline L.C."/>
            <person name="Salsman M.A."/>
            <person name="Wilgus G.V."/>
            <person name="Purks T."/>
            <person name="Korey C.A."/>
            <person name="Delesalle V.A."/>
            <person name="Garlena R.A."/>
            <person name="Russell D.A."/>
            <person name="Pope W.H."/>
            <person name="Jacobs-Sera D."/>
            <person name="Hatfull G.F."/>
        </authorList>
    </citation>
    <scope>NUCLEOTIDE SEQUENCE [LARGE SCALE GENOMIC DNA]</scope>
</reference>
<accession>A0A514TWT3</accession>
<keyword evidence="1" id="KW-0472">Membrane</keyword>
<dbReference type="RefSeq" id="YP_009965166.1">
    <property type="nucleotide sequence ID" value="NC_051739.1"/>
</dbReference>
<protein>
    <submittedName>
        <fullName evidence="2">Uncharacterized protein</fullName>
    </submittedName>
</protein>
<proteinExistence type="predicted"/>
<name>A0A514TWT3_9CAUD</name>
<evidence type="ECO:0000313" key="3">
    <source>
        <dbReference type="Proteomes" id="UP000320930"/>
    </source>
</evidence>
<gene>
    <name evidence="2" type="primary">43</name>
    <name evidence="2" type="ORF">SEA_PURKY_43</name>
</gene>